<proteinExistence type="predicted"/>
<evidence type="ECO:0000313" key="2">
    <source>
        <dbReference type="Proteomes" id="UP000299102"/>
    </source>
</evidence>
<accession>A0A4C1T0F2</accession>
<protein>
    <submittedName>
        <fullName evidence="1">Uncharacterized protein</fullName>
    </submittedName>
</protein>
<organism evidence="1 2">
    <name type="scientific">Eumeta variegata</name>
    <name type="common">Bagworm moth</name>
    <name type="synonym">Eumeta japonica</name>
    <dbReference type="NCBI Taxonomy" id="151549"/>
    <lineage>
        <taxon>Eukaryota</taxon>
        <taxon>Metazoa</taxon>
        <taxon>Ecdysozoa</taxon>
        <taxon>Arthropoda</taxon>
        <taxon>Hexapoda</taxon>
        <taxon>Insecta</taxon>
        <taxon>Pterygota</taxon>
        <taxon>Neoptera</taxon>
        <taxon>Endopterygota</taxon>
        <taxon>Lepidoptera</taxon>
        <taxon>Glossata</taxon>
        <taxon>Ditrysia</taxon>
        <taxon>Tineoidea</taxon>
        <taxon>Psychidae</taxon>
        <taxon>Oiketicinae</taxon>
        <taxon>Eumeta</taxon>
    </lineage>
</organism>
<dbReference type="AlphaFoldDB" id="A0A4C1T0F2"/>
<sequence>MWQPALKKHLHENSASHINGIQQNEYAANLLQMQKLHLTDLLPPLTTTAAVPLVSQSLNTNAGTTSLMESIPAITLDSSSPSLINNLQQYLRHRGGKSATTATPEQWPLG</sequence>
<reference evidence="1 2" key="1">
    <citation type="journal article" date="2019" name="Commun. Biol.">
        <title>The bagworm genome reveals a unique fibroin gene that provides high tensile strength.</title>
        <authorList>
            <person name="Kono N."/>
            <person name="Nakamura H."/>
            <person name="Ohtoshi R."/>
            <person name="Tomita M."/>
            <person name="Numata K."/>
            <person name="Arakawa K."/>
        </authorList>
    </citation>
    <scope>NUCLEOTIDE SEQUENCE [LARGE SCALE GENOMIC DNA]</scope>
</reference>
<gene>
    <name evidence="1" type="ORF">EVAR_71287_1</name>
</gene>
<keyword evidence="2" id="KW-1185">Reference proteome</keyword>
<name>A0A4C1T0F2_EUMVA</name>
<dbReference type="Proteomes" id="UP000299102">
    <property type="component" value="Unassembled WGS sequence"/>
</dbReference>
<dbReference type="EMBL" id="BGZK01004265">
    <property type="protein sequence ID" value="GBP08003.1"/>
    <property type="molecule type" value="Genomic_DNA"/>
</dbReference>
<comment type="caution">
    <text evidence="1">The sequence shown here is derived from an EMBL/GenBank/DDBJ whole genome shotgun (WGS) entry which is preliminary data.</text>
</comment>
<evidence type="ECO:0000313" key="1">
    <source>
        <dbReference type="EMBL" id="GBP08003.1"/>
    </source>
</evidence>